<dbReference type="InterPro" id="IPR051398">
    <property type="entry name" value="Polysacch_Deacetylase"/>
</dbReference>
<dbReference type="InterPro" id="IPR002509">
    <property type="entry name" value="NODB_dom"/>
</dbReference>
<keyword evidence="2" id="KW-0732">Signal</keyword>
<keyword evidence="5" id="KW-1185">Reference proteome</keyword>
<dbReference type="GO" id="GO:0016810">
    <property type="term" value="F:hydrolase activity, acting on carbon-nitrogen (but not peptide) bonds"/>
    <property type="evidence" value="ECO:0007669"/>
    <property type="project" value="InterPro"/>
</dbReference>
<dbReference type="Proteomes" id="UP000198825">
    <property type="component" value="Chromosome I"/>
</dbReference>
<dbReference type="RefSeq" id="WP_091073354.1">
    <property type="nucleotide sequence ID" value="NZ_LT629799.1"/>
</dbReference>
<gene>
    <name evidence="4" type="ORF">SAMN04488544_0813</name>
</gene>
<dbReference type="AlphaFoldDB" id="A0A1H2LUK6"/>
<sequence length="217" mass="24236">MINLCFHGVGAPARPLETDEAGYWIEEGLFAEVLDEVRDRRDVSISFDDGNASDVEIALPALRRRGLRATFFALAGRLDEPGSLGREDLRLLRREGMAVGSHGMDHVPWRGLGPERQEREWVTARTVIEEAARHPVVEAALPLGRYDRRTLAGLRRLGYARVHSSDRRPALPGSWLVPRYSVTASDDLASVRAQILTGPAPRRRALLELKGFAKRVR</sequence>
<accession>A0A1H2LUK6</accession>
<dbReference type="PANTHER" id="PTHR34216:SF3">
    <property type="entry name" value="POLY-BETA-1,6-N-ACETYL-D-GLUCOSAMINE N-DEACETYLASE"/>
    <property type="match status" value="1"/>
</dbReference>
<dbReference type="InterPro" id="IPR011330">
    <property type="entry name" value="Glyco_hydro/deAcase_b/a-brl"/>
</dbReference>
<protein>
    <submittedName>
        <fullName evidence="4">Polysaccharide deacetylase</fullName>
    </submittedName>
</protein>
<organism evidence="4 5">
    <name type="scientific">Microlunatus sagamiharensis</name>
    <dbReference type="NCBI Taxonomy" id="546874"/>
    <lineage>
        <taxon>Bacteria</taxon>
        <taxon>Bacillati</taxon>
        <taxon>Actinomycetota</taxon>
        <taxon>Actinomycetes</taxon>
        <taxon>Propionibacteriales</taxon>
        <taxon>Propionibacteriaceae</taxon>
        <taxon>Microlunatus</taxon>
    </lineage>
</organism>
<dbReference type="GO" id="GO:0005975">
    <property type="term" value="P:carbohydrate metabolic process"/>
    <property type="evidence" value="ECO:0007669"/>
    <property type="project" value="InterPro"/>
</dbReference>
<name>A0A1H2LUK6_9ACTN</name>
<evidence type="ECO:0000256" key="1">
    <source>
        <dbReference type="ARBA" id="ARBA00004613"/>
    </source>
</evidence>
<evidence type="ECO:0000256" key="2">
    <source>
        <dbReference type="ARBA" id="ARBA00022729"/>
    </source>
</evidence>
<dbReference type="Pfam" id="PF01522">
    <property type="entry name" value="Polysacc_deac_1"/>
    <property type="match status" value="1"/>
</dbReference>
<evidence type="ECO:0000259" key="3">
    <source>
        <dbReference type="PROSITE" id="PS51677"/>
    </source>
</evidence>
<dbReference type="EMBL" id="LT629799">
    <property type="protein sequence ID" value="SDU84271.1"/>
    <property type="molecule type" value="Genomic_DNA"/>
</dbReference>
<evidence type="ECO:0000313" key="4">
    <source>
        <dbReference type="EMBL" id="SDU84271.1"/>
    </source>
</evidence>
<dbReference type="CDD" id="cd10918">
    <property type="entry name" value="CE4_NodB_like_5s_6s"/>
    <property type="match status" value="1"/>
</dbReference>
<feature type="domain" description="NodB homology" evidence="3">
    <location>
        <begin position="41"/>
        <end position="217"/>
    </location>
</feature>
<dbReference type="Gene3D" id="3.20.20.370">
    <property type="entry name" value="Glycoside hydrolase/deacetylase"/>
    <property type="match status" value="1"/>
</dbReference>
<proteinExistence type="predicted"/>
<dbReference type="GO" id="GO:0005576">
    <property type="term" value="C:extracellular region"/>
    <property type="evidence" value="ECO:0007669"/>
    <property type="project" value="UniProtKB-SubCell"/>
</dbReference>
<dbReference type="OrthoDB" id="9763050at2"/>
<dbReference type="SUPFAM" id="SSF88713">
    <property type="entry name" value="Glycoside hydrolase/deacetylase"/>
    <property type="match status" value="1"/>
</dbReference>
<dbReference type="STRING" id="546874.SAMN04488544_0813"/>
<comment type="subcellular location">
    <subcellularLocation>
        <location evidence="1">Secreted</location>
    </subcellularLocation>
</comment>
<dbReference type="PROSITE" id="PS51677">
    <property type="entry name" value="NODB"/>
    <property type="match status" value="1"/>
</dbReference>
<evidence type="ECO:0000313" key="5">
    <source>
        <dbReference type="Proteomes" id="UP000198825"/>
    </source>
</evidence>
<dbReference type="PANTHER" id="PTHR34216">
    <property type="match status" value="1"/>
</dbReference>
<reference evidence="5" key="1">
    <citation type="submission" date="2016-10" db="EMBL/GenBank/DDBJ databases">
        <authorList>
            <person name="Varghese N."/>
            <person name="Submissions S."/>
        </authorList>
    </citation>
    <scope>NUCLEOTIDE SEQUENCE [LARGE SCALE GENOMIC DNA]</scope>
    <source>
        <strain evidence="5">DSM 21743</strain>
    </source>
</reference>